<dbReference type="RefSeq" id="YP_009042855.1">
    <property type="nucleotide sequence ID" value="NC_024359.1"/>
</dbReference>
<dbReference type="KEGG" id="vg:19685611"/>
<sequence length="125" mass="14380">MRSLRYKYIAIDFDGTIASEQEESYPLVGKLLPYAKETIEELVELGAVITIWTCREELGMDLCLDFLANNGIPYHFVNENNPDKIAIWKNDTRKIGADLYIDDKALKAVGKEVDWLEIRKNIIIE</sequence>
<dbReference type="Proteomes" id="UP000026996">
    <property type="component" value="Segment"/>
</dbReference>
<dbReference type="InterPro" id="IPR036412">
    <property type="entry name" value="HAD-like_sf"/>
</dbReference>
<dbReference type="InterPro" id="IPR023214">
    <property type="entry name" value="HAD_sf"/>
</dbReference>
<protein>
    <submittedName>
        <fullName evidence="1">HAD-like domain-containing protein</fullName>
    </submittedName>
</protein>
<gene>
    <name evidence="1" type="ORF">LP048_047</name>
</gene>
<dbReference type="EMBL" id="KJ094033">
    <property type="protein sequence ID" value="AHL19720.1"/>
    <property type="molecule type" value="Genomic_DNA"/>
</dbReference>
<proteinExistence type="predicted"/>
<dbReference type="InterPro" id="IPR016769">
    <property type="entry name" value="Phage_SP01_Orf1"/>
</dbReference>
<evidence type="ECO:0000313" key="2">
    <source>
        <dbReference type="Proteomes" id="UP000026996"/>
    </source>
</evidence>
<evidence type="ECO:0000313" key="1">
    <source>
        <dbReference type="EMBL" id="AHL19720.1"/>
    </source>
</evidence>
<keyword evidence="2" id="KW-1185">Reference proteome</keyword>
<dbReference type="SUPFAM" id="SSF56784">
    <property type="entry name" value="HAD-like"/>
    <property type="match status" value="1"/>
</dbReference>
<organism evidence="1 2">
    <name type="scientific">Listeria phage LP-048</name>
    <dbReference type="NCBI Taxonomy" id="1173764"/>
    <lineage>
        <taxon>Viruses</taxon>
        <taxon>Duplodnaviria</taxon>
        <taxon>Heunggongvirae</taxon>
        <taxon>Uroviricota</taxon>
        <taxon>Caudoviricetes</taxon>
        <taxon>Herelleviridae</taxon>
        <taxon>Jasinskavirinae</taxon>
        <taxon>Pecentumvirus</taxon>
        <taxon>Pecentumvirus LP048</taxon>
    </lineage>
</organism>
<accession>A0A059T8Z7</accession>
<reference evidence="1 2" key="1">
    <citation type="journal article" date="2014" name="Appl. Environ. Microbiol.">
        <title>Comparative genomic and morphological analysis of Listeria phages isolated from farm environments.</title>
        <authorList>
            <person name="Denes T."/>
            <person name="Vongkamjan K."/>
            <person name="Ackermann H.W."/>
            <person name="Moreno Switt A.I."/>
            <person name="Wiedmann M."/>
            <person name="den Bakker H.C."/>
        </authorList>
    </citation>
    <scope>NUCLEOTIDE SEQUENCE [LARGE SCALE GENOMIC DNA]</scope>
</reference>
<dbReference type="PIRSF" id="PIRSF020079">
    <property type="entry name" value="UCP020079"/>
    <property type="match status" value="1"/>
</dbReference>
<dbReference type="Gene3D" id="3.40.50.1000">
    <property type="entry name" value="HAD superfamily/HAD-like"/>
    <property type="match status" value="1"/>
</dbReference>
<name>A0A059T8Z7_9CAUD</name>
<dbReference type="GeneID" id="19685611"/>